<feature type="coiled-coil region" evidence="2">
    <location>
        <begin position="149"/>
        <end position="215"/>
    </location>
</feature>
<comment type="caution">
    <text evidence="4">The sequence shown here is derived from an EMBL/GenBank/DDBJ whole genome shotgun (WGS) entry which is preliminary data.</text>
</comment>
<sequence length="286" mass="31833">MRMGAQKFSGIRLVKSSRWQSSGFSANALGTRMNLFERFARVIKSYANAIVSAFEDPEKILEQAVTEMNDDLIKMRQATAQTLASQKQLENKYKTAQQASEDWYRRAQLALEKGNEDLAREALKRRKTLADNATAMKTQLDQQKGVVDNLLLESKIQEAKSKKDTLKARAQSAKTATKLNDMLGNVNTSSALSAFEKMEEKVMAMESQADALNQLTTDDLEGKFALLETSSVDDDLASLKEELSGSTKKGQLPPGRTTAASNSGFPFRETEIENELNELRRKAADY</sequence>
<dbReference type="EMBL" id="LNRQ01000001">
    <property type="protein sequence ID" value="KZN09495.1"/>
    <property type="molecule type" value="Genomic_DNA"/>
</dbReference>
<feature type="compositionally biased region" description="Basic and acidic residues" evidence="3">
    <location>
        <begin position="277"/>
        <end position="286"/>
    </location>
</feature>
<gene>
    <name evidence="4" type="ORF">DCAR_002151</name>
</gene>
<evidence type="ECO:0008006" key="5">
    <source>
        <dbReference type="Google" id="ProtNLM"/>
    </source>
</evidence>
<dbReference type="Gramene" id="KZN09495">
    <property type="protein sequence ID" value="KZN09495"/>
    <property type="gene ID" value="DCAR_002151"/>
</dbReference>
<dbReference type="OMA" id="KDMYIAR"/>
<dbReference type="AlphaFoldDB" id="A0A166GYD1"/>
<reference evidence="4" key="1">
    <citation type="journal article" date="2016" name="Nat. Genet.">
        <title>A high-quality carrot genome assembly provides new insights into carotenoid accumulation and asterid genome evolution.</title>
        <authorList>
            <person name="Iorizzo M."/>
            <person name="Ellison S."/>
            <person name="Senalik D."/>
            <person name="Zeng P."/>
            <person name="Satapoomin P."/>
            <person name="Huang J."/>
            <person name="Bowman M."/>
            <person name="Iovene M."/>
            <person name="Sanseverino W."/>
            <person name="Cavagnaro P."/>
            <person name="Yildiz M."/>
            <person name="Macko-Podgorni A."/>
            <person name="Moranska E."/>
            <person name="Grzebelus E."/>
            <person name="Grzebelus D."/>
            <person name="Ashrafi H."/>
            <person name="Zheng Z."/>
            <person name="Cheng S."/>
            <person name="Spooner D."/>
            <person name="Van Deynze A."/>
            <person name="Simon P."/>
        </authorList>
    </citation>
    <scope>NUCLEOTIDE SEQUENCE [LARGE SCALE GENOMIC DNA]</scope>
    <source>
        <tissue evidence="4">Leaf</tissue>
    </source>
</reference>
<keyword evidence="2" id="KW-0175">Coiled coil</keyword>
<dbReference type="Pfam" id="PF04012">
    <property type="entry name" value="PspA_IM30"/>
    <property type="match status" value="1"/>
</dbReference>
<proteinExistence type="inferred from homology"/>
<name>A0A166GYD1_DAUCS</name>
<dbReference type="STRING" id="79200.A0A166GYD1"/>
<dbReference type="PANTHER" id="PTHR31088:SF12">
    <property type="entry name" value="MEMBRANE-ASSOCIATED PROTEIN VIPP1, CHLOROPLASTIC"/>
    <property type="match status" value="1"/>
</dbReference>
<comment type="similarity">
    <text evidence="1">Belongs to the PspA/Vipp/IM30 family.</text>
</comment>
<organism evidence="4">
    <name type="scientific">Daucus carota subsp. sativus</name>
    <name type="common">Carrot</name>
    <dbReference type="NCBI Taxonomy" id="79200"/>
    <lineage>
        <taxon>Eukaryota</taxon>
        <taxon>Viridiplantae</taxon>
        <taxon>Streptophyta</taxon>
        <taxon>Embryophyta</taxon>
        <taxon>Tracheophyta</taxon>
        <taxon>Spermatophyta</taxon>
        <taxon>Magnoliopsida</taxon>
        <taxon>eudicotyledons</taxon>
        <taxon>Gunneridae</taxon>
        <taxon>Pentapetalae</taxon>
        <taxon>asterids</taxon>
        <taxon>campanulids</taxon>
        <taxon>Apiales</taxon>
        <taxon>Apiaceae</taxon>
        <taxon>Apioideae</taxon>
        <taxon>Scandiceae</taxon>
        <taxon>Daucinae</taxon>
        <taxon>Daucus</taxon>
        <taxon>Daucus sect. Daucus</taxon>
    </lineage>
</organism>
<evidence type="ECO:0000256" key="1">
    <source>
        <dbReference type="ARBA" id="ARBA00043985"/>
    </source>
</evidence>
<protein>
    <recommendedName>
        <fullName evidence="5">PspA/IM30 family protein</fullName>
    </recommendedName>
</protein>
<evidence type="ECO:0000313" key="4">
    <source>
        <dbReference type="EMBL" id="KZN09495.1"/>
    </source>
</evidence>
<accession>A0A166GYD1</accession>
<dbReference type="PANTHER" id="PTHR31088">
    <property type="entry name" value="MEMBRANE-ASSOCIATED PROTEIN VIPP1, CHLOROPLASTIC"/>
    <property type="match status" value="1"/>
</dbReference>
<evidence type="ECO:0000256" key="3">
    <source>
        <dbReference type="SAM" id="MobiDB-lite"/>
    </source>
</evidence>
<feature type="region of interest" description="Disordered" evidence="3">
    <location>
        <begin position="242"/>
        <end position="286"/>
    </location>
</feature>
<dbReference type="InterPro" id="IPR007157">
    <property type="entry name" value="PspA_VIPP1"/>
</dbReference>
<evidence type="ECO:0000256" key="2">
    <source>
        <dbReference type="SAM" id="Coils"/>
    </source>
</evidence>